<dbReference type="PANTHER" id="PTHR36303:SF1">
    <property type="entry name" value="2',3'-CYCLIC-NUCLEOTIDE 2'-PHOSPHODIESTERASE"/>
    <property type="match status" value="1"/>
</dbReference>
<name>A0ABU5EAM5_9PROT</name>
<evidence type="ECO:0000313" key="1">
    <source>
        <dbReference type="EMBL" id="MDY0883396.1"/>
    </source>
</evidence>
<comment type="caution">
    <text evidence="1">The sequence shown here is derived from an EMBL/GenBank/DDBJ whole genome shotgun (WGS) entry which is preliminary data.</text>
</comment>
<organism evidence="1 2">
    <name type="scientific">Dongia soli</name>
    <dbReference type="NCBI Taxonomy" id="600628"/>
    <lineage>
        <taxon>Bacteria</taxon>
        <taxon>Pseudomonadati</taxon>
        <taxon>Pseudomonadota</taxon>
        <taxon>Alphaproteobacteria</taxon>
        <taxon>Rhodospirillales</taxon>
        <taxon>Dongiaceae</taxon>
        <taxon>Dongia</taxon>
    </lineage>
</organism>
<dbReference type="SUPFAM" id="SSF56300">
    <property type="entry name" value="Metallo-dependent phosphatases"/>
    <property type="match status" value="1"/>
</dbReference>
<dbReference type="NCBIfam" id="TIGR00282">
    <property type="entry name" value="TIGR00282 family metallophosphoesterase"/>
    <property type="match status" value="1"/>
</dbReference>
<proteinExistence type="predicted"/>
<sequence length="280" mass="30050">MNLLFCGDLVGRAGRDVVVERLPGLRRDLALDFVIANGENAAGGFGITQKICQELYQAGVDCITTGNHVWDQKETMAFIAGDPKLLRPANFPEGTPGKGAAQYQTQRGKKVVVINLMGRLFMDPLDDPFHQIEELLSTYRLGGNADAIVLDFHGEATSEKMAMGHLVDGRVSLTVGTHTHVPTADHQILPKGSAYQSDAGMCGDYDSVIGMEKTTPIARFTKKLPTERLSAATGPGTLCGIFVETDDRTGLAKRVEPVRVGGRLSQTMPQVQAAAKLATA</sequence>
<accession>A0ABU5EAM5</accession>
<protein>
    <submittedName>
        <fullName evidence="1">TIGR00282 family metallophosphoesterase</fullName>
    </submittedName>
</protein>
<dbReference type="EMBL" id="JAXCLW010000002">
    <property type="protein sequence ID" value="MDY0883396.1"/>
    <property type="molecule type" value="Genomic_DNA"/>
</dbReference>
<dbReference type="PIRSF" id="PIRSF004789">
    <property type="entry name" value="DR1281"/>
    <property type="match status" value="1"/>
</dbReference>
<reference evidence="1 2" key="1">
    <citation type="journal article" date="2016" name="Antonie Van Leeuwenhoek">
        <title>Dongia soli sp. nov., isolated from soil from Dokdo, Korea.</title>
        <authorList>
            <person name="Kim D.U."/>
            <person name="Lee H."/>
            <person name="Kim H."/>
            <person name="Kim S.G."/>
            <person name="Ka J.O."/>
        </authorList>
    </citation>
    <scope>NUCLEOTIDE SEQUENCE [LARGE SCALE GENOMIC DNA]</scope>
    <source>
        <strain evidence="1 2">D78</strain>
    </source>
</reference>
<dbReference type="PANTHER" id="PTHR36303">
    <property type="entry name" value="2',3'-CYCLIC-NUCLEOTIDE 2'-PHOSPHODIESTERASE"/>
    <property type="match status" value="1"/>
</dbReference>
<gene>
    <name evidence="1" type="ORF">SMD27_11120</name>
</gene>
<dbReference type="CDD" id="cd07382">
    <property type="entry name" value="MPP_DR1281"/>
    <property type="match status" value="1"/>
</dbReference>
<dbReference type="InterPro" id="IPR029052">
    <property type="entry name" value="Metallo-depent_PP-like"/>
</dbReference>
<keyword evidence="2" id="KW-1185">Reference proteome</keyword>
<dbReference type="RefSeq" id="WP_320508432.1">
    <property type="nucleotide sequence ID" value="NZ_JAXCLW010000002.1"/>
</dbReference>
<dbReference type="Proteomes" id="UP001279642">
    <property type="component" value="Unassembled WGS sequence"/>
</dbReference>
<dbReference type="InterPro" id="IPR005235">
    <property type="entry name" value="YmdB-like"/>
</dbReference>
<dbReference type="Gene3D" id="3.60.21.10">
    <property type="match status" value="1"/>
</dbReference>
<evidence type="ECO:0000313" key="2">
    <source>
        <dbReference type="Proteomes" id="UP001279642"/>
    </source>
</evidence>
<dbReference type="Pfam" id="PF13277">
    <property type="entry name" value="YmdB"/>
    <property type="match status" value="1"/>
</dbReference>